<dbReference type="AlphaFoldDB" id="A0A9P8T2D6"/>
<reference evidence="1" key="1">
    <citation type="journal article" date="2021" name="Open Biol.">
        <title>Shared evolutionary footprints suggest mitochondrial oxidative damage underlies multiple complex I losses in fungi.</title>
        <authorList>
            <person name="Schikora-Tamarit M.A."/>
            <person name="Marcet-Houben M."/>
            <person name="Nosek J."/>
            <person name="Gabaldon T."/>
        </authorList>
    </citation>
    <scope>NUCLEOTIDE SEQUENCE</scope>
    <source>
        <strain evidence="1">CBS6075</strain>
    </source>
</reference>
<proteinExistence type="predicted"/>
<reference evidence="1" key="2">
    <citation type="submission" date="2021-01" db="EMBL/GenBank/DDBJ databases">
        <authorList>
            <person name="Schikora-Tamarit M.A."/>
        </authorList>
    </citation>
    <scope>NUCLEOTIDE SEQUENCE</scope>
    <source>
        <strain evidence="1">CBS6075</strain>
    </source>
</reference>
<name>A0A9P8T2D6_9ASCO</name>
<evidence type="ECO:0000313" key="2">
    <source>
        <dbReference type="Proteomes" id="UP000769157"/>
    </source>
</evidence>
<gene>
    <name evidence="1" type="ORF">OGAPHI_005868</name>
</gene>
<keyword evidence="2" id="KW-1185">Reference proteome</keyword>
<dbReference type="RefSeq" id="XP_046059705.1">
    <property type="nucleotide sequence ID" value="XM_046207096.1"/>
</dbReference>
<protein>
    <submittedName>
        <fullName evidence="1">Uncharacterized protein</fullName>
    </submittedName>
</protein>
<accession>A0A9P8T2D6</accession>
<dbReference type="EMBL" id="JAEUBE010000378">
    <property type="protein sequence ID" value="KAH3662616.1"/>
    <property type="molecule type" value="Genomic_DNA"/>
</dbReference>
<dbReference type="GeneID" id="70237832"/>
<organism evidence="1 2">
    <name type="scientific">Ogataea philodendri</name>
    <dbReference type="NCBI Taxonomy" id="1378263"/>
    <lineage>
        <taxon>Eukaryota</taxon>
        <taxon>Fungi</taxon>
        <taxon>Dikarya</taxon>
        <taxon>Ascomycota</taxon>
        <taxon>Saccharomycotina</taxon>
        <taxon>Pichiomycetes</taxon>
        <taxon>Pichiales</taxon>
        <taxon>Pichiaceae</taxon>
        <taxon>Ogataea</taxon>
    </lineage>
</organism>
<evidence type="ECO:0000313" key="1">
    <source>
        <dbReference type="EMBL" id="KAH3662616.1"/>
    </source>
</evidence>
<sequence length="186" mass="20659">MAGELAQRRGSRVALVQFQKHSKNLVTNSRLLVGHQPSQVPDIHTFKEELRILVDPVAKLSDTLLADLRVGVSISVSKCCVEDILEKSFQIVFVFHFGFFELEARPNGYSWETCFSNIAWISAIVSLEESALTTSCWATRVTHPQDLNTRLTISLIASYLSSWNWSSQEAASSATADSALLKASNR</sequence>
<comment type="caution">
    <text evidence="1">The sequence shown here is derived from an EMBL/GenBank/DDBJ whole genome shotgun (WGS) entry which is preliminary data.</text>
</comment>
<dbReference type="Proteomes" id="UP000769157">
    <property type="component" value="Unassembled WGS sequence"/>
</dbReference>